<dbReference type="InterPro" id="IPR036365">
    <property type="entry name" value="PGBD-like_sf"/>
</dbReference>
<feature type="domain" description="Sporulation stage II protein D amidase enhancer LytB N-terminal" evidence="2">
    <location>
        <begin position="183"/>
        <end position="252"/>
    </location>
</feature>
<feature type="domain" description="Peptidoglycan binding-like" evidence="1">
    <location>
        <begin position="534"/>
        <end position="594"/>
    </location>
</feature>
<reference evidence="3 4" key="1">
    <citation type="submission" date="2022-06" db="EMBL/GenBank/DDBJ databases">
        <title>Isolation of gut microbiota from human fecal samples.</title>
        <authorList>
            <person name="Pamer E.G."/>
            <person name="Barat B."/>
            <person name="Waligurski E."/>
            <person name="Medina S."/>
            <person name="Paddock L."/>
            <person name="Mostad J."/>
        </authorList>
    </citation>
    <scope>NUCLEOTIDE SEQUENCE [LARGE SCALE GENOMIC DNA]</scope>
    <source>
        <strain evidence="3 4">DFI.6.1</strain>
    </source>
</reference>
<organism evidence="3 4">
    <name type="scientific">Massilicoli timonensis</name>
    <dbReference type="NCBI Taxonomy" id="2015901"/>
    <lineage>
        <taxon>Bacteria</taxon>
        <taxon>Bacillati</taxon>
        <taxon>Bacillota</taxon>
        <taxon>Erysipelotrichia</taxon>
        <taxon>Erysipelotrichales</taxon>
        <taxon>Erysipelotrichaceae</taxon>
        <taxon>Massilicoli</taxon>
    </lineage>
</organism>
<sequence length="694" mass="77919">MIIATGYLQVQLFTAEQALPIKGGTIRVFKSEENEVVFEDYFMSDEEGKTAWIALYAPSKEMSLDEANRERPYETYNVIVRLDGYDSEERIGVQIFADENAELPIAMIPNNIEYDVYRIPNTRNVNMIEDHHLLTNYGGNNSGADHLAIAQGEVVPAVLNTVIIPSKITVHLGRPSAPAENVTVDFRYYLKNVASSEIYPTWPYEALKANIWAQCSLALNRVYTEWYRSRGYDFDITNNTAFDQAFVKNRNLYESVSNIVDEVFNEFIRKEGYLEPFYAEYCDGKIAQCPGMKQWGTLELANRGYDALRILKYYYGNDILIDSSDNIQDIRLSYPGTPLRFGDSGEDVRTMQEFLNAIAVNYPLITPIYPVNGVFNAETEAAVRVFQQQFNLHADGIIGKQTWYQISYIYVAVRKLAELKSLGRRESFLSGEYPGIVLRQGSRGVEVQQAQFYLASISLFYQQIPTVTIDSRFGAQMERAVLAFQRAFGLIPDGQIGRDTWNKLFEIYSTLEETQPGIIFPQYPGTPLQLGSSGLAVGQIQGALNIISQQYNNIPVLIEDSIFGAATQEAVMQFQHTFNLVPDGIVGETTWDAIFQTAAKLVLGDQPSVGIPTFPGTVLRLGSVGKDVELLQNRLNTISIYYKSIPGVIADGIFGNATRDAVIAFQQLVSITADGIVGEQTWNLIQKVYYELTT</sequence>
<dbReference type="Pfam" id="PF01471">
    <property type="entry name" value="PG_binding_1"/>
    <property type="match status" value="4"/>
</dbReference>
<dbReference type="InterPro" id="IPR013693">
    <property type="entry name" value="SpoIID/LytB_N"/>
</dbReference>
<gene>
    <name evidence="3" type="ORF">NE663_01760</name>
</gene>
<dbReference type="EMBL" id="JANGCH010000002">
    <property type="protein sequence ID" value="MCQ5120985.1"/>
    <property type="molecule type" value="Genomic_DNA"/>
</dbReference>
<accession>A0ABT1SK01</accession>
<evidence type="ECO:0000313" key="3">
    <source>
        <dbReference type="EMBL" id="MCQ5120985.1"/>
    </source>
</evidence>
<dbReference type="PANTHER" id="PTHR41533:SF1">
    <property type="entry name" value="L,D-TRANSPEPTIDASE YCBB-RELATED"/>
    <property type="match status" value="1"/>
</dbReference>
<evidence type="ECO:0000259" key="2">
    <source>
        <dbReference type="Pfam" id="PF08486"/>
    </source>
</evidence>
<proteinExistence type="predicted"/>
<feature type="domain" description="Peptidoglycan binding-like" evidence="1">
    <location>
        <begin position="444"/>
        <end position="504"/>
    </location>
</feature>
<evidence type="ECO:0000259" key="1">
    <source>
        <dbReference type="Pfam" id="PF01471"/>
    </source>
</evidence>
<protein>
    <submittedName>
        <fullName evidence="3">Peptidoglycan-binding protein</fullName>
    </submittedName>
</protein>
<dbReference type="InterPro" id="IPR036366">
    <property type="entry name" value="PGBDSf"/>
</dbReference>
<dbReference type="Gene3D" id="1.10.101.10">
    <property type="entry name" value="PGBD-like superfamily/PGBD"/>
    <property type="match status" value="4"/>
</dbReference>
<comment type="caution">
    <text evidence="3">The sequence shown here is derived from an EMBL/GenBank/DDBJ whole genome shotgun (WGS) entry which is preliminary data.</text>
</comment>
<dbReference type="InterPro" id="IPR002477">
    <property type="entry name" value="Peptidoglycan-bd-like"/>
</dbReference>
<dbReference type="Proteomes" id="UP001524435">
    <property type="component" value="Unassembled WGS sequence"/>
</dbReference>
<feature type="domain" description="Peptidoglycan binding-like" evidence="1">
    <location>
        <begin position="625"/>
        <end position="684"/>
    </location>
</feature>
<dbReference type="PANTHER" id="PTHR41533">
    <property type="entry name" value="L,D-TRANSPEPTIDASE HI_1667-RELATED"/>
    <property type="match status" value="1"/>
</dbReference>
<keyword evidence="4" id="KW-1185">Reference proteome</keyword>
<dbReference type="SUPFAM" id="SSF47090">
    <property type="entry name" value="PGBD-like"/>
    <property type="match status" value="4"/>
</dbReference>
<dbReference type="Pfam" id="PF08486">
    <property type="entry name" value="SpoIID"/>
    <property type="match status" value="1"/>
</dbReference>
<dbReference type="InterPro" id="IPR052905">
    <property type="entry name" value="LD-transpeptidase_YkuD-like"/>
</dbReference>
<feature type="domain" description="Peptidoglycan binding-like" evidence="1">
    <location>
        <begin position="344"/>
        <end position="405"/>
    </location>
</feature>
<evidence type="ECO:0000313" key="4">
    <source>
        <dbReference type="Proteomes" id="UP001524435"/>
    </source>
</evidence>
<name>A0ABT1SK01_9FIRM</name>
<dbReference type="RefSeq" id="WP_256197335.1">
    <property type="nucleotide sequence ID" value="NZ_CALVCM010000001.1"/>
</dbReference>